<proteinExistence type="inferred from homology"/>
<gene>
    <name evidence="7" type="ORF">ColLi_12751</name>
</gene>
<dbReference type="GO" id="GO:0005739">
    <property type="term" value="C:mitochondrion"/>
    <property type="evidence" value="ECO:0007669"/>
    <property type="project" value="TreeGrafter"/>
</dbReference>
<dbReference type="EMBL" id="BPPX01000046">
    <property type="protein sequence ID" value="GJC89913.1"/>
    <property type="molecule type" value="Genomic_DNA"/>
</dbReference>
<dbReference type="InterPro" id="IPR013785">
    <property type="entry name" value="Aldolase_TIM"/>
</dbReference>
<dbReference type="PANTHER" id="PTHR46911:SF1">
    <property type="entry name" value="2-ISOPROPYLMALATE SYNTHASE"/>
    <property type="match status" value="1"/>
</dbReference>
<feature type="compositionally biased region" description="Basic residues" evidence="5">
    <location>
        <begin position="516"/>
        <end position="528"/>
    </location>
</feature>
<keyword evidence="4" id="KW-0808">Transferase</keyword>
<dbReference type="InterPro" id="IPR000891">
    <property type="entry name" value="PYR_CT"/>
</dbReference>
<dbReference type="InterPro" id="IPR054692">
    <property type="entry name" value="LeuA-like_post-cat"/>
</dbReference>
<dbReference type="InterPro" id="IPR036230">
    <property type="entry name" value="LeuA_allosteric_dom_sf"/>
</dbReference>
<dbReference type="PANTHER" id="PTHR46911">
    <property type="match status" value="1"/>
</dbReference>
<dbReference type="Gene3D" id="3.30.160.270">
    <property type="match status" value="1"/>
</dbReference>
<name>A0AA37GYY8_9PEZI</name>
<dbReference type="Gene3D" id="3.20.20.70">
    <property type="entry name" value="Aldolase class I"/>
    <property type="match status" value="1"/>
</dbReference>
<organism evidence="7 8">
    <name type="scientific">Colletotrichum liriopes</name>
    <dbReference type="NCBI Taxonomy" id="708192"/>
    <lineage>
        <taxon>Eukaryota</taxon>
        <taxon>Fungi</taxon>
        <taxon>Dikarya</taxon>
        <taxon>Ascomycota</taxon>
        <taxon>Pezizomycotina</taxon>
        <taxon>Sordariomycetes</taxon>
        <taxon>Hypocreomycetidae</taxon>
        <taxon>Glomerellales</taxon>
        <taxon>Glomerellaceae</taxon>
        <taxon>Colletotrichum</taxon>
        <taxon>Colletotrichum spaethianum species complex</taxon>
    </lineage>
</organism>
<dbReference type="SUPFAM" id="SSF51569">
    <property type="entry name" value="Aldolase"/>
    <property type="match status" value="1"/>
</dbReference>
<dbReference type="Proteomes" id="UP001055172">
    <property type="component" value="Unassembled WGS sequence"/>
</dbReference>
<sequence>MGFKEIELAFVGASKTDHDFVRYVVETPSLVPDDVCIQVCSPCRKEALLETVKVLHGAKKANIFTYIGCSNYLREVVLGMTEDEWIERARSCAAYVRSLVKDTGLYADGTEWTFSFGFEDFSNAEVESVVRCAEAVKSAWKPTVDDKMVLGVAASVEVSPPNVFADRVEYLLKQISDRETYRFGVHPHNDRGCAVAAAEMACLAGADRVDGCLFGHGERGGNVDIIVVAANAMTLGFDPGVDLSRLDEVAKIYADITGIPVHPRTPYAGAFYFRAFSGFHQDAVSKGLKVRKLAAKGESWKVPYLPLDPADVGRDIGECVVGITSQSGKSGTAWVLRQNLGICHIPCELLRVFQNVVQQLAEQAEEECKSISAHDVCQAFCDLYHVKKLGKNAEPTFLMATGGSEILKLDGILSTLDTNDLAETHAVLAPLLNLPKQTEISVQYESLDGSATKALQGSTVAYAKLTAFDTVTGWGVGVGGREAEASIRAVLSACIVTGHLQLCEREAKASTMSGRHINHRPLPSRRKLQAVETI</sequence>
<evidence type="ECO:0000259" key="6">
    <source>
        <dbReference type="PROSITE" id="PS50991"/>
    </source>
</evidence>
<dbReference type="InterPro" id="IPR002034">
    <property type="entry name" value="AIPM/Hcit_synth_CS"/>
</dbReference>
<evidence type="ECO:0000313" key="7">
    <source>
        <dbReference type="EMBL" id="GJC89913.1"/>
    </source>
</evidence>
<dbReference type="GO" id="GO:0003852">
    <property type="term" value="F:2-isopropylmalate synthase activity"/>
    <property type="evidence" value="ECO:0007669"/>
    <property type="project" value="UniProtKB-EC"/>
</dbReference>
<feature type="region of interest" description="Disordered" evidence="5">
    <location>
        <begin position="514"/>
        <end position="534"/>
    </location>
</feature>
<evidence type="ECO:0000256" key="4">
    <source>
        <dbReference type="ARBA" id="ARBA00022679"/>
    </source>
</evidence>
<comment type="similarity">
    <text evidence="2">Belongs to the alpha-IPM synthase/homocitrate synthase family. LeuA type 2 subfamily.</text>
</comment>
<dbReference type="PROSITE" id="PS50991">
    <property type="entry name" value="PYR_CT"/>
    <property type="match status" value="1"/>
</dbReference>
<dbReference type="Pfam" id="PF22615">
    <property type="entry name" value="IPMS_D2"/>
    <property type="match status" value="1"/>
</dbReference>
<protein>
    <recommendedName>
        <fullName evidence="3">2-isopropylmalate synthase</fullName>
        <ecNumber evidence="3">2.3.3.13</ecNumber>
    </recommendedName>
</protein>
<dbReference type="GO" id="GO:0009098">
    <property type="term" value="P:L-leucine biosynthetic process"/>
    <property type="evidence" value="ECO:0007669"/>
    <property type="project" value="TreeGrafter"/>
</dbReference>
<evidence type="ECO:0000256" key="5">
    <source>
        <dbReference type="SAM" id="MobiDB-lite"/>
    </source>
</evidence>
<evidence type="ECO:0000256" key="3">
    <source>
        <dbReference type="ARBA" id="ARBA00012973"/>
    </source>
</evidence>
<comment type="caution">
    <text evidence="7">The sequence shown here is derived from an EMBL/GenBank/DDBJ whole genome shotgun (WGS) entry which is preliminary data.</text>
</comment>
<evidence type="ECO:0000256" key="2">
    <source>
        <dbReference type="ARBA" id="ARBA00009767"/>
    </source>
</evidence>
<comment type="catalytic activity">
    <reaction evidence="1">
        <text>3-methyl-2-oxobutanoate + acetyl-CoA + H2O = (2S)-2-isopropylmalate + CoA + H(+)</text>
        <dbReference type="Rhea" id="RHEA:21524"/>
        <dbReference type="ChEBI" id="CHEBI:1178"/>
        <dbReference type="ChEBI" id="CHEBI:11851"/>
        <dbReference type="ChEBI" id="CHEBI:15377"/>
        <dbReference type="ChEBI" id="CHEBI:15378"/>
        <dbReference type="ChEBI" id="CHEBI:57287"/>
        <dbReference type="ChEBI" id="CHEBI:57288"/>
        <dbReference type="EC" id="2.3.3.13"/>
    </reaction>
</comment>
<dbReference type="EC" id="2.3.3.13" evidence="3"/>
<reference evidence="7 8" key="1">
    <citation type="submission" date="2021-07" db="EMBL/GenBank/DDBJ databases">
        <title>Genome data of Colletotrichum spaethianum.</title>
        <authorList>
            <person name="Utami Y.D."/>
            <person name="Hiruma K."/>
        </authorList>
    </citation>
    <scope>NUCLEOTIDE SEQUENCE [LARGE SCALE GENOMIC DNA]</scope>
    <source>
        <strain evidence="7 8">MAFF 242679</strain>
    </source>
</reference>
<evidence type="ECO:0000313" key="8">
    <source>
        <dbReference type="Proteomes" id="UP001055172"/>
    </source>
</evidence>
<feature type="domain" description="Pyruvate carboxyltransferase" evidence="6">
    <location>
        <begin position="1"/>
        <end position="247"/>
    </location>
</feature>
<evidence type="ECO:0000256" key="1">
    <source>
        <dbReference type="ARBA" id="ARBA00000064"/>
    </source>
</evidence>
<dbReference type="Pfam" id="PF00682">
    <property type="entry name" value="HMGL-like"/>
    <property type="match status" value="1"/>
</dbReference>
<accession>A0AA37GYY8</accession>
<dbReference type="AlphaFoldDB" id="A0AA37GYY8"/>
<dbReference type="PROSITE" id="PS00816">
    <property type="entry name" value="AIPM_HOMOCIT_SYNTH_2"/>
    <property type="match status" value="1"/>
</dbReference>
<keyword evidence="8" id="KW-1185">Reference proteome</keyword>